<dbReference type="InterPro" id="IPR005162">
    <property type="entry name" value="Retrotrans_gag_dom"/>
</dbReference>
<proteinExistence type="predicted"/>
<sequence length="904" mass="103665">MVQTRSQDGEAREKGLEVLYDWPWYVQLLKERFDNECDDPMAELKKLQETDGVVDYHQKFELIKIRVNLSEEYLVSVYLAGLRVDTQMLVRMFQPQTVRQCFRLARLYEKAQFKKPYSAHWTPKTGGATLNTKPMREPESQAGHYTNKTVSKQPPNTKKLSQQEMSESELWDFAIFVMKSTLWSTIWFTRTQLFCMDVDDEFEDASEELLNEDEENMPQIFVNAVSGISDYTTMRVKGMYDNKILFILIDSGSTFNFIDSTMAKKLGCKVEPTGLTRVSVADGRKLRVDGKITDFTWKLQTTSFASDILMIPLQVIDMVLGVQWLATLGRISWEFQKFEMRFKYKNQKILLHGLQSGSVREVRAQKIHKKQDQMQLAMLCVQEVSEQEEEPELCSLNVLTSELVTNSAMEGVVAAFLDIFEEPTELPPFRAQHDHKIKLLEGYNPVTQRPYRYVVQQKNETDKMVEDLLLSGTVLNSSSPYASPVVLVKKKHGTWRLCVNYRELNGMTMKDRFPIPLIEDLMDELGGAVVFSKIDLRAGYHQVRMATEDIHKPTFKTHSGHYEYLVMPFGLTNAPATFQGLMNAIFKPFLRKFVLFFFDDILIYSSSMEEHVQHLQQVFEMAKPNNTQTVKSICGLAGYYRRFVRSFGVIAAHLHMLTKINSFEWSEEAHEAFDGYTTNDTLKTIIAALQQDASSHKHFSWSQNILRRKSKIVVPADTKIKNNILKWLHDSGIGGHSGRDVTHQRVKGSCGTCQQCKSDTAAYPGLLQPLLIPDSIWSDVSMDFIDGLPMSNGKTVIRVVVDHFSKAVHFMALSHPYSPLTLAHAYLDNVFKLHECPTFVQTSATNDSSNVPMIKKETSFIFCRTKTLLRLQEDFVQDSSSCFRFDQSTLTHHLLRIRNVISIS</sequence>
<dbReference type="Pfam" id="PF03732">
    <property type="entry name" value="Retrotrans_gag"/>
    <property type="match status" value="1"/>
</dbReference>
<dbReference type="GO" id="GO:0003676">
    <property type="term" value="F:nucleic acid binding"/>
    <property type="evidence" value="ECO:0007669"/>
    <property type="project" value="InterPro"/>
</dbReference>
<dbReference type="InterPro" id="IPR053134">
    <property type="entry name" value="RNA-dir_DNA_polymerase"/>
</dbReference>
<dbReference type="Pfam" id="PF13650">
    <property type="entry name" value="Asp_protease_2"/>
    <property type="match status" value="1"/>
</dbReference>
<organism evidence="3">
    <name type="scientific">Arabidopsis thaliana</name>
    <name type="common">Mouse-ear cress</name>
    <dbReference type="NCBI Taxonomy" id="3702"/>
    <lineage>
        <taxon>Eukaryota</taxon>
        <taxon>Viridiplantae</taxon>
        <taxon>Streptophyta</taxon>
        <taxon>Embryophyta</taxon>
        <taxon>Tracheophyta</taxon>
        <taxon>Spermatophyta</taxon>
        <taxon>Magnoliopsida</taxon>
        <taxon>eudicotyledons</taxon>
        <taxon>Gunneridae</taxon>
        <taxon>Pentapetalae</taxon>
        <taxon>rosids</taxon>
        <taxon>malvids</taxon>
        <taxon>Brassicales</taxon>
        <taxon>Brassicaceae</taxon>
        <taxon>Camelineae</taxon>
        <taxon>Arabidopsis</taxon>
    </lineage>
</organism>
<dbReference type="Pfam" id="PF00078">
    <property type="entry name" value="RVT_1"/>
    <property type="match status" value="1"/>
</dbReference>
<dbReference type="InterPro" id="IPR021109">
    <property type="entry name" value="Peptidase_aspartic_dom_sf"/>
</dbReference>
<dbReference type="SUPFAM" id="SSF53098">
    <property type="entry name" value="Ribonuclease H-like"/>
    <property type="match status" value="1"/>
</dbReference>
<feature type="compositionally biased region" description="Polar residues" evidence="1">
    <location>
        <begin position="143"/>
        <end position="161"/>
    </location>
</feature>
<dbReference type="InterPro" id="IPR000477">
    <property type="entry name" value="RT_dom"/>
</dbReference>
<name>Q9LJT2_ARATH</name>
<dbReference type="CDD" id="cd01647">
    <property type="entry name" value="RT_LTR"/>
    <property type="match status" value="1"/>
</dbReference>
<dbReference type="InterPro" id="IPR012337">
    <property type="entry name" value="RNaseH-like_sf"/>
</dbReference>
<evidence type="ECO:0000313" key="3">
    <source>
        <dbReference type="EMBL" id="BAB02140.1"/>
    </source>
</evidence>
<reference key="2">
    <citation type="journal article" date="2000" name="Nature">
        <title>Sequence and analysis of chromosome 3 of the plant Arabidopsis thaliana.</title>
        <authorList>
            <consortium name="European Union Chromosome 3 Arabidopsis Sequencing Consortium"/>
            <consortium name="Institute for Genomic Research"/>
            <consortium name="Kazusa DNA Research Institute"/>
            <person name="Salanoubat M."/>
            <person name="Lemcke K."/>
            <person name="Rieger M."/>
            <person name="Ansorge W."/>
            <person name="Unseld M."/>
            <person name="Fartmann B."/>
            <person name="Valle G."/>
            <person name="Blocker H."/>
            <person name="Perez-Alonso M."/>
            <person name="Obermaier B."/>
            <person name="Delseny M."/>
            <person name="Boutry M."/>
            <person name="Grivell L.A."/>
            <person name="Mache R."/>
            <person name="Puigdomenech P."/>
            <person name="De Simone V."/>
            <person name="Choisne N."/>
            <person name="Artiguenave F."/>
            <person name="Robert C."/>
            <person name="Brottier P."/>
            <person name="Wincker P."/>
            <person name="Cattolico L."/>
            <person name="Weissenbach J."/>
            <person name="Saurin W."/>
            <person name="Quetier F."/>
            <person name="Schafer M."/>
            <person name="Muller-Auer S."/>
            <person name="Gabel C."/>
            <person name="Fuchs M."/>
            <person name="Benes V."/>
            <person name="Wurmbach E."/>
            <person name="Drzonek H."/>
            <person name="Erfle H."/>
            <person name="Jordan N."/>
            <person name="Bangert S."/>
            <person name="Wiedelmann R."/>
            <person name="Kranz H."/>
            <person name="Voss H."/>
            <person name="Holland R."/>
            <person name="Brandt P."/>
            <person name="Nyakatura G."/>
            <person name="Vezzi A."/>
            <person name="D'Angelo M."/>
            <person name="Pallavicini A."/>
            <person name="Toppo S."/>
            <person name="Simionati B."/>
            <person name="Conrad A."/>
            <person name="Hornischer K."/>
            <person name="Kauer G."/>
            <person name="Lohnert T.H."/>
            <person name="Nordsiek G."/>
            <person name="Reichelt J."/>
            <person name="Scharfe M."/>
            <person name="Schon O."/>
            <person name="Bargues M."/>
            <person name="Terol J."/>
            <person name="Climent J."/>
            <person name="Navarro P."/>
            <person name="Collado C."/>
            <person name="Perez-Perez A."/>
            <person name="Ottenwalder B."/>
            <person name="Duchemin D."/>
            <person name="Cooke R."/>
            <person name="Laudie M."/>
            <person name="Berger-Llauro C."/>
            <person name="Purnelle B."/>
            <person name="Masuy D."/>
            <person name="de Haan M."/>
            <person name="Maarse A.C."/>
            <person name="Alcaraz J.P."/>
            <person name="Cottet A."/>
            <person name="Casacuberta E."/>
            <person name="Monfort A."/>
            <person name="Argiriou A."/>
            <person name="flores M."/>
            <person name="Liguori R."/>
            <person name="Vitale D."/>
            <person name="Mannhaupt G."/>
            <person name="Haase D."/>
            <person name="Schoof H."/>
            <person name="Rudd S."/>
            <person name="Zaccaria P."/>
            <person name="Mewes H.W."/>
            <person name="Mayer K.F."/>
            <person name="Kaul S."/>
            <person name="Town C.D."/>
            <person name="Koo H.L."/>
            <person name="Tallon L.J."/>
            <person name="Jenkins J."/>
            <person name="Rooney T."/>
            <person name="Rizzo M."/>
            <person name="Walts A."/>
            <person name="Utterback T."/>
            <person name="Fujii C.Y."/>
            <person name="Shea T.P."/>
            <person name="Creasy T.H."/>
            <person name="Haas B."/>
            <person name="Maiti R."/>
            <person name="Wu D."/>
            <person name="Peterson J."/>
            <person name="Van Aken S."/>
            <person name="Pai G."/>
            <person name="Militscher J."/>
            <person name="Sellers P."/>
            <person name="Gill J.E."/>
            <person name="Feldblyum T.V."/>
            <person name="Preuss D."/>
            <person name="Lin X."/>
            <person name="Nierman W.C."/>
            <person name="Salzberg S.L."/>
            <person name="White O."/>
            <person name="Venter J.C."/>
            <person name="Fraser C.M."/>
            <person name="Kaneko T."/>
            <person name="Nakamura Y."/>
            <person name="Sato S."/>
            <person name="Kato T."/>
            <person name="Asamizu E."/>
            <person name="Sasamoto S."/>
            <person name="Kimura T."/>
            <person name="Idesawa K."/>
            <person name="Kawashima K."/>
            <person name="Kishida Y."/>
            <person name="Kiyokawa C."/>
            <person name="Kohara M."/>
            <person name="Matsumoto M."/>
            <person name="Matsuno A."/>
            <person name="Muraki A."/>
            <person name="Nakayama S."/>
            <person name="Nakazaki N."/>
            <person name="Shinpo S."/>
            <person name="Takeuchi C."/>
            <person name="Wada T."/>
            <person name="Watanabe A."/>
            <person name="Yamada M."/>
            <person name="Yasuda M."/>
            <person name="Tabata S."/>
        </authorList>
    </citation>
    <scope>NUCLEOTIDE SEQUENCE [LARGE SCALE GENOMIC DNA]</scope>
    <source>
        <strain>cv. Columbia</strain>
    </source>
</reference>
<dbReference type="AlphaFoldDB" id="Q9LJT2"/>
<protein>
    <recommendedName>
        <fullName evidence="2">Reverse transcriptase domain-containing protein</fullName>
    </recommendedName>
</protein>
<evidence type="ECO:0000256" key="1">
    <source>
        <dbReference type="SAM" id="MobiDB-lite"/>
    </source>
</evidence>
<dbReference type="EMBL" id="AP000411">
    <property type="protein sequence ID" value="BAB02140.1"/>
    <property type="molecule type" value="Genomic_DNA"/>
</dbReference>
<dbReference type="Gene3D" id="3.10.10.10">
    <property type="entry name" value="HIV Type 1 Reverse Transcriptase, subunit A, domain 1"/>
    <property type="match status" value="1"/>
</dbReference>
<dbReference type="PROSITE" id="PS50878">
    <property type="entry name" value="RT_POL"/>
    <property type="match status" value="1"/>
</dbReference>
<dbReference type="InterPro" id="IPR043502">
    <property type="entry name" value="DNA/RNA_pol_sf"/>
</dbReference>
<reference evidence="3" key="1">
    <citation type="journal article" date="2000" name="DNA Res.">
        <title>Structural analysis of Arabidopsis thaliana chromosome 3. II. Sequence features of the 4,251,695 bp regions covered by 90 P1, TAC and BAC clones.</title>
        <authorList>
            <person name="Nakamura Y."/>
        </authorList>
    </citation>
    <scope>NUCLEOTIDE SEQUENCE [LARGE SCALE GENOMIC DNA]</scope>
</reference>
<dbReference type="SUPFAM" id="SSF56672">
    <property type="entry name" value="DNA/RNA polymerases"/>
    <property type="match status" value="1"/>
</dbReference>
<feature type="domain" description="Reverse transcriptase" evidence="2">
    <location>
        <begin position="469"/>
        <end position="678"/>
    </location>
</feature>
<dbReference type="SUPFAM" id="SSF50630">
    <property type="entry name" value="Acid proteases"/>
    <property type="match status" value="1"/>
</dbReference>
<dbReference type="CDD" id="cd00303">
    <property type="entry name" value="retropepsin_like"/>
    <property type="match status" value="1"/>
</dbReference>
<dbReference type="Gene3D" id="3.30.70.270">
    <property type="match status" value="1"/>
</dbReference>
<dbReference type="Gene3D" id="2.40.70.10">
    <property type="entry name" value="Acid Proteases"/>
    <property type="match status" value="1"/>
</dbReference>
<dbReference type="PANTHER" id="PTHR24559:SF450">
    <property type="entry name" value="RNA-DIRECTED DNA POLYMERASE HOMOLOG"/>
    <property type="match status" value="1"/>
</dbReference>
<evidence type="ECO:0000259" key="2">
    <source>
        <dbReference type="PROSITE" id="PS50878"/>
    </source>
</evidence>
<dbReference type="InterPro" id="IPR043128">
    <property type="entry name" value="Rev_trsase/Diguanyl_cyclase"/>
</dbReference>
<accession>Q9LJT2</accession>
<dbReference type="Gene3D" id="3.30.420.10">
    <property type="entry name" value="Ribonuclease H-like superfamily/Ribonuclease H"/>
    <property type="match status" value="1"/>
</dbReference>
<feature type="region of interest" description="Disordered" evidence="1">
    <location>
        <begin position="124"/>
        <end position="161"/>
    </location>
</feature>
<dbReference type="InterPro" id="IPR036397">
    <property type="entry name" value="RNaseH_sf"/>
</dbReference>
<dbReference type="PANTHER" id="PTHR24559">
    <property type="entry name" value="TRANSPOSON TY3-I GAG-POL POLYPROTEIN"/>
    <property type="match status" value="1"/>
</dbReference>